<keyword evidence="2" id="KW-0732">Signal</keyword>
<keyword evidence="10" id="KW-1185">Reference proteome</keyword>
<sequence>MSKAERQRSARERLAEQRRREEQRHRRLRALLVGAGAVAVIAVVVAAVVLVQTRGGDEGPVATAPVSRQADGSVVMAKPGVTAPVLEIYEDFQCPACQEFEEATGRTVKELAAEGKVKVVYRPFSLFRSSNEPTRGNSLRALNASLCAPADKWLAYHDKLFAEQGPETAKGFENADLVKWAAEVGITGDAFAQCVEGTRKQQQIDQVNATADRAGVQSTPWVTLDGRKLDQNATFTADGLREAVENADKT</sequence>
<evidence type="ECO:0000256" key="7">
    <source>
        <dbReference type="SAM" id="Phobius"/>
    </source>
</evidence>
<comment type="caution">
    <text evidence="9">The sequence shown here is derived from an EMBL/GenBank/DDBJ whole genome shotgun (WGS) entry which is preliminary data.</text>
</comment>
<evidence type="ECO:0000313" key="9">
    <source>
        <dbReference type="EMBL" id="MBA9006442.1"/>
    </source>
</evidence>
<keyword evidence="7" id="KW-1133">Transmembrane helix</keyword>
<evidence type="ECO:0000256" key="6">
    <source>
        <dbReference type="SAM" id="MobiDB-lite"/>
    </source>
</evidence>
<feature type="region of interest" description="Disordered" evidence="6">
    <location>
        <begin position="1"/>
        <end position="20"/>
    </location>
</feature>
<gene>
    <name evidence="9" type="ORF">HNR21_005324</name>
</gene>
<evidence type="ECO:0000313" key="10">
    <source>
        <dbReference type="Proteomes" id="UP000539313"/>
    </source>
</evidence>
<evidence type="ECO:0000256" key="3">
    <source>
        <dbReference type="ARBA" id="ARBA00023002"/>
    </source>
</evidence>
<evidence type="ECO:0000256" key="2">
    <source>
        <dbReference type="ARBA" id="ARBA00022729"/>
    </source>
</evidence>
<keyword evidence="4" id="KW-1015">Disulfide bond</keyword>
<comment type="similarity">
    <text evidence="1">Belongs to the thioredoxin family. DsbA subfamily.</text>
</comment>
<feature type="domain" description="Thioredoxin-like fold" evidence="8">
    <location>
        <begin position="83"/>
        <end position="243"/>
    </location>
</feature>
<dbReference type="PANTHER" id="PTHR13887:SF14">
    <property type="entry name" value="DISULFIDE BOND FORMATION PROTEIN D"/>
    <property type="match status" value="1"/>
</dbReference>
<dbReference type="SUPFAM" id="SSF52833">
    <property type="entry name" value="Thioredoxin-like"/>
    <property type="match status" value="1"/>
</dbReference>
<evidence type="ECO:0000256" key="5">
    <source>
        <dbReference type="ARBA" id="ARBA00023284"/>
    </source>
</evidence>
<dbReference type="PANTHER" id="PTHR13887">
    <property type="entry name" value="GLUTATHIONE S-TRANSFERASE KAPPA"/>
    <property type="match status" value="1"/>
</dbReference>
<accession>A0A7W3N2V5</accession>
<dbReference type="GO" id="GO:0016853">
    <property type="term" value="F:isomerase activity"/>
    <property type="evidence" value="ECO:0007669"/>
    <property type="project" value="UniProtKB-KW"/>
</dbReference>
<evidence type="ECO:0000256" key="4">
    <source>
        <dbReference type="ARBA" id="ARBA00023157"/>
    </source>
</evidence>
<feature type="transmembrane region" description="Helical" evidence="7">
    <location>
        <begin position="28"/>
        <end position="51"/>
    </location>
</feature>
<dbReference type="EMBL" id="JACJII010000001">
    <property type="protein sequence ID" value="MBA9006442.1"/>
    <property type="molecule type" value="Genomic_DNA"/>
</dbReference>
<proteinExistence type="inferred from homology"/>
<keyword evidence="9" id="KW-0413">Isomerase</keyword>
<dbReference type="AlphaFoldDB" id="A0A7W3N2V5"/>
<dbReference type="Pfam" id="PF13462">
    <property type="entry name" value="Thioredoxin_4"/>
    <property type="match status" value="1"/>
</dbReference>
<reference evidence="9 10" key="1">
    <citation type="submission" date="2020-08" db="EMBL/GenBank/DDBJ databases">
        <title>Sequencing the genomes of 1000 actinobacteria strains.</title>
        <authorList>
            <person name="Klenk H.-P."/>
        </authorList>
    </citation>
    <scope>NUCLEOTIDE SEQUENCE [LARGE SCALE GENOMIC DNA]</scope>
    <source>
        <strain evidence="9 10">DSM 45823</strain>
    </source>
</reference>
<evidence type="ECO:0000259" key="8">
    <source>
        <dbReference type="Pfam" id="PF13462"/>
    </source>
</evidence>
<organism evidence="9 10">
    <name type="scientific">Thermomonospora cellulosilytica</name>
    <dbReference type="NCBI Taxonomy" id="1411118"/>
    <lineage>
        <taxon>Bacteria</taxon>
        <taxon>Bacillati</taxon>
        <taxon>Actinomycetota</taxon>
        <taxon>Actinomycetes</taxon>
        <taxon>Streptosporangiales</taxon>
        <taxon>Thermomonosporaceae</taxon>
        <taxon>Thermomonospora</taxon>
    </lineage>
</organism>
<dbReference type="InterPro" id="IPR036249">
    <property type="entry name" value="Thioredoxin-like_sf"/>
</dbReference>
<keyword evidence="3" id="KW-0560">Oxidoreductase</keyword>
<dbReference type="InterPro" id="IPR012336">
    <property type="entry name" value="Thioredoxin-like_fold"/>
</dbReference>
<keyword evidence="7" id="KW-0812">Transmembrane</keyword>
<evidence type="ECO:0000256" key="1">
    <source>
        <dbReference type="ARBA" id="ARBA00005791"/>
    </source>
</evidence>
<keyword evidence="5" id="KW-0676">Redox-active center</keyword>
<protein>
    <submittedName>
        <fullName evidence="9">Protein-disulfide isomerase</fullName>
    </submittedName>
</protein>
<dbReference type="Gene3D" id="3.40.30.10">
    <property type="entry name" value="Glutaredoxin"/>
    <property type="match status" value="1"/>
</dbReference>
<keyword evidence="7" id="KW-0472">Membrane</keyword>
<dbReference type="CDD" id="cd02972">
    <property type="entry name" value="DsbA_family"/>
    <property type="match status" value="1"/>
</dbReference>
<dbReference type="GO" id="GO:0016491">
    <property type="term" value="F:oxidoreductase activity"/>
    <property type="evidence" value="ECO:0007669"/>
    <property type="project" value="UniProtKB-KW"/>
</dbReference>
<dbReference type="RefSeq" id="WP_182707358.1">
    <property type="nucleotide sequence ID" value="NZ_JACJII010000001.1"/>
</dbReference>
<dbReference type="Proteomes" id="UP000539313">
    <property type="component" value="Unassembled WGS sequence"/>
</dbReference>
<name>A0A7W3N2V5_9ACTN</name>